<evidence type="ECO:0000256" key="7">
    <source>
        <dbReference type="ARBA" id="ARBA00023065"/>
    </source>
</evidence>
<protein>
    <recommendedName>
        <fullName evidence="10">Large-conductance mechanosensitive channel</fullName>
    </recommendedName>
</protein>
<sequence>MSKATGFISEFRKFAIKGNMIDLAVGVIIGGAFSKIIDSLVRDVLMPVINFLLGGEVDFSNKLLVLRAPEAYSGPHTQEALTEAGAVVLYWGNFVTVFINFILLALVVFFMVKMINRMRESFHHEEAKKPASPPEDVVLLREIRDVLQQKNSQP</sequence>
<dbReference type="EMBL" id="BMKE01000004">
    <property type="protein sequence ID" value="GGB36868.1"/>
    <property type="molecule type" value="Genomic_DNA"/>
</dbReference>
<accession>A0ABQ1IEK6</accession>
<dbReference type="Gene3D" id="1.10.1200.120">
    <property type="entry name" value="Large-conductance mechanosensitive channel, MscL, domain 1"/>
    <property type="match status" value="1"/>
</dbReference>
<feature type="transmembrane region" description="Helical" evidence="10">
    <location>
        <begin position="88"/>
        <end position="112"/>
    </location>
</feature>
<evidence type="ECO:0000256" key="6">
    <source>
        <dbReference type="ARBA" id="ARBA00022989"/>
    </source>
</evidence>
<dbReference type="InterPro" id="IPR001185">
    <property type="entry name" value="MS_channel"/>
</dbReference>
<reference evidence="12" key="1">
    <citation type="journal article" date="2019" name="Int. J. Syst. Evol. Microbiol.">
        <title>The Global Catalogue of Microorganisms (GCM) 10K type strain sequencing project: providing services to taxonomists for standard genome sequencing and annotation.</title>
        <authorList>
            <consortium name="The Broad Institute Genomics Platform"/>
            <consortium name="The Broad Institute Genome Sequencing Center for Infectious Disease"/>
            <person name="Wu L."/>
            <person name="Ma J."/>
        </authorList>
    </citation>
    <scope>NUCLEOTIDE SEQUENCE [LARGE SCALE GENOMIC DNA]</scope>
    <source>
        <strain evidence="12">CGMCC 1.15923</strain>
    </source>
</reference>
<dbReference type="RefSeq" id="WP_188628763.1">
    <property type="nucleotide sequence ID" value="NZ_BMKE01000004.1"/>
</dbReference>
<dbReference type="SUPFAM" id="SSF81330">
    <property type="entry name" value="Gated mechanosensitive channel"/>
    <property type="match status" value="1"/>
</dbReference>
<dbReference type="PRINTS" id="PR01264">
    <property type="entry name" value="MECHCHANNEL"/>
</dbReference>
<evidence type="ECO:0000256" key="2">
    <source>
        <dbReference type="ARBA" id="ARBA00007254"/>
    </source>
</evidence>
<dbReference type="NCBIfam" id="NF001843">
    <property type="entry name" value="PRK00567.1-4"/>
    <property type="match status" value="1"/>
</dbReference>
<name>A0ABQ1IEK6_9GAMM</name>
<dbReference type="PANTHER" id="PTHR30266:SF2">
    <property type="entry name" value="LARGE-CONDUCTANCE MECHANOSENSITIVE CHANNEL"/>
    <property type="match status" value="1"/>
</dbReference>
<comment type="similarity">
    <text evidence="2 10">Belongs to the MscL family.</text>
</comment>
<dbReference type="InterPro" id="IPR019823">
    <property type="entry name" value="Mechanosensitive_channel_CS"/>
</dbReference>
<dbReference type="NCBIfam" id="TIGR00220">
    <property type="entry name" value="mscL"/>
    <property type="match status" value="1"/>
</dbReference>
<organism evidence="11 12">
    <name type="scientific">Oceanisphaera marina</name>
    <dbReference type="NCBI Taxonomy" id="2017550"/>
    <lineage>
        <taxon>Bacteria</taxon>
        <taxon>Pseudomonadati</taxon>
        <taxon>Pseudomonadota</taxon>
        <taxon>Gammaproteobacteria</taxon>
        <taxon>Aeromonadales</taxon>
        <taxon>Aeromonadaceae</taxon>
        <taxon>Oceanisphaera</taxon>
    </lineage>
</organism>
<dbReference type="NCBIfam" id="NF010557">
    <property type="entry name" value="PRK13952.1"/>
    <property type="match status" value="1"/>
</dbReference>
<comment type="subunit">
    <text evidence="10">Homopentamer.</text>
</comment>
<dbReference type="HAMAP" id="MF_00115">
    <property type="entry name" value="MscL"/>
    <property type="match status" value="1"/>
</dbReference>
<evidence type="ECO:0000256" key="1">
    <source>
        <dbReference type="ARBA" id="ARBA00004651"/>
    </source>
</evidence>
<evidence type="ECO:0000256" key="3">
    <source>
        <dbReference type="ARBA" id="ARBA00022448"/>
    </source>
</evidence>
<keyword evidence="3 10" id="KW-0813">Transport</keyword>
<evidence type="ECO:0000256" key="8">
    <source>
        <dbReference type="ARBA" id="ARBA00023136"/>
    </source>
</evidence>
<evidence type="ECO:0000256" key="10">
    <source>
        <dbReference type="HAMAP-Rule" id="MF_00115"/>
    </source>
</evidence>
<evidence type="ECO:0000313" key="11">
    <source>
        <dbReference type="EMBL" id="GGB36868.1"/>
    </source>
</evidence>
<evidence type="ECO:0000256" key="4">
    <source>
        <dbReference type="ARBA" id="ARBA00022475"/>
    </source>
</evidence>
<keyword evidence="9 10" id="KW-0407">Ion channel</keyword>
<keyword evidence="7 10" id="KW-0406">Ion transport</keyword>
<keyword evidence="4 10" id="KW-1003">Cell membrane</keyword>
<proteinExistence type="inferred from homology"/>
<feature type="transmembrane region" description="Helical" evidence="10">
    <location>
        <begin position="20"/>
        <end position="37"/>
    </location>
</feature>
<dbReference type="PROSITE" id="PS01327">
    <property type="entry name" value="MSCL"/>
    <property type="match status" value="1"/>
</dbReference>
<keyword evidence="6 10" id="KW-1133">Transmembrane helix</keyword>
<dbReference type="PANTHER" id="PTHR30266">
    <property type="entry name" value="MECHANOSENSITIVE CHANNEL MSCL"/>
    <property type="match status" value="1"/>
</dbReference>
<evidence type="ECO:0000256" key="9">
    <source>
        <dbReference type="ARBA" id="ARBA00023303"/>
    </source>
</evidence>
<gene>
    <name evidence="10 11" type="primary">mscL</name>
    <name evidence="11" type="ORF">GCM10011502_07510</name>
</gene>
<keyword evidence="12" id="KW-1185">Reference proteome</keyword>
<dbReference type="Pfam" id="PF01741">
    <property type="entry name" value="MscL"/>
    <property type="match status" value="1"/>
</dbReference>
<keyword evidence="8 10" id="KW-0472">Membrane</keyword>
<dbReference type="Proteomes" id="UP000646152">
    <property type="component" value="Unassembled WGS sequence"/>
</dbReference>
<keyword evidence="5 10" id="KW-0812">Transmembrane</keyword>
<keyword evidence="10" id="KW-0997">Cell inner membrane</keyword>
<dbReference type="InterPro" id="IPR037673">
    <property type="entry name" value="MSC/AndL"/>
</dbReference>
<comment type="subcellular location">
    <subcellularLocation>
        <location evidence="10">Cell inner membrane</location>
        <topology evidence="10">Multi-pass membrane protein</topology>
    </subcellularLocation>
    <subcellularLocation>
        <location evidence="1">Cell membrane</location>
        <topology evidence="1">Multi-pass membrane protein</topology>
    </subcellularLocation>
</comment>
<comment type="caution">
    <text evidence="11">The sequence shown here is derived from an EMBL/GenBank/DDBJ whole genome shotgun (WGS) entry which is preliminary data.</text>
</comment>
<evidence type="ECO:0000313" key="12">
    <source>
        <dbReference type="Proteomes" id="UP000646152"/>
    </source>
</evidence>
<comment type="function">
    <text evidence="10">Channel that opens in response to stretch forces in the membrane lipid bilayer. May participate in the regulation of osmotic pressure changes within the cell.</text>
</comment>
<evidence type="ECO:0000256" key="5">
    <source>
        <dbReference type="ARBA" id="ARBA00022692"/>
    </source>
</evidence>
<dbReference type="InterPro" id="IPR036019">
    <property type="entry name" value="MscL_channel"/>
</dbReference>